<dbReference type="AlphaFoldDB" id="A0A7J6BXF5"/>
<dbReference type="EMBL" id="JAAMOB010000021">
    <property type="protein sequence ID" value="KAF4098332.1"/>
    <property type="molecule type" value="Genomic_DNA"/>
</dbReference>
<organism evidence="2 3">
    <name type="scientific">Onychostoma macrolepis</name>
    <dbReference type="NCBI Taxonomy" id="369639"/>
    <lineage>
        <taxon>Eukaryota</taxon>
        <taxon>Metazoa</taxon>
        <taxon>Chordata</taxon>
        <taxon>Craniata</taxon>
        <taxon>Vertebrata</taxon>
        <taxon>Euteleostomi</taxon>
        <taxon>Actinopterygii</taxon>
        <taxon>Neopterygii</taxon>
        <taxon>Teleostei</taxon>
        <taxon>Ostariophysi</taxon>
        <taxon>Cypriniformes</taxon>
        <taxon>Cyprinidae</taxon>
        <taxon>Acrossocheilinae</taxon>
        <taxon>Onychostoma</taxon>
    </lineage>
</organism>
<feature type="region of interest" description="Disordered" evidence="1">
    <location>
        <begin position="66"/>
        <end position="90"/>
    </location>
</feature>
<dbReference type="Proteomes" id="UP000579812">
    <property type="component" value="Unassembled WGS sequence"/>
</dbReference>
<name>A0A7J6BXF5_9TELE</name>
<keyword evidence="3" id="KW-1185">Reference proteome</keyword>
<protein>
    <submittedName>
        <fullName evidence="2">Uncharacterized protein</fullName>
    </submittedName>
</protein>
<comment type="caution">
    <text evidence="2">The sequence shown here is derived from an EMBL/GenBank/DDBJ whole genome shotgun (WGS) entry which is preliminary data.</text>
</comment>
<gene>
    <name evidence="2" type="ORF">G5714_020362</name>
</gene>
<evidence type="ECO:0000313" key="3">
    <source>
        <dbReference type="Proteomes" id="UP000579812"/>
    </source>
</evidence>
<feature type="compositionally biased region" description="Polar residues" evidence="1">
    <location>
        <begin position="66"/>
        <end position="75"/>
    </location>
</feature>
<proteinExistence type="predicted"/>
<sequence>MDVPEVETPSWQPPVPVISHAYFPNSDQTLQPGTQVQFVSSVLSGSTPVQNLTWDPNVSSMQICTTPESSSSVGQQELPRELQTPGKGTQQLMKPVQGDLDMLKQFIQRQETTVSELTQEVKDKYVQHSTQVSTAVVTMEDNQKQLFKCIADNQQKMEAEMDQWTKVTKRLITEELNQIRATLVSEVRFLIQQFQAEVQQDLKVTSQSLEDSQEQLTKEFHQCKIQMDDLCSNVQKLNSDLSKDLQTQIKELTTSQPQPTIEARTVRCYPQQLHQDRCWTGEHFRPIIRGLANMKKTVQSFHLRAGTVK</sequence>
<reference evidence="2 3" key="1">
    <citation type="submission" date="2020-04" db="EMBL/GenBank/DDBJ databases">
        <title>Chromosome-level genome assembly of a cyprinid fish Onychostoma macrolepis by integration of Nanopore Sequencing, Bionano and Hi-C technology.</title>
        <authorList>
            <person name="Wang D."/>
        </authorList>
    </citation>
    <scope>NUCLEOTIDE SEQUENCE [LARGE SCALE GENOMIC DNA]</scope>
    <source>
        <strain evidence="2">SWU-2019</strain>
        <tissue evidence="2">Muscle</tissue>
    </source>
</reference>
<evidence type="ECO:0000313" key="2">
    <source>
        <dbReference type="EMBL" id="KAF4098332.1"/>
    </source>
</evidence>
<evidence type="ECO:0000256" key="1">
    <source>
        <dbReference type="SAM" id="MobiDB-lite"/>
    </source>
</evidence>
<accession>A0A7J6BXF5</accession>